<evidence type="ECO:0000256" key="1">
    <source>
        <dbReference type="ARBA" id="ARBA00002634"/>
    </source>
</evidence>
<dbReference type="PATRIC" id="fig|1618577.3.peg.586"/>
<accession>A0A0G0U5Q7</accession>
<evidence type="ECO:0000313" key="18">
    <source>
        <dbReference type="Proteomes" id="UP000033858"/>
    </source>
</evidence>
<feature type="binding site" evidence="15">
    <location>
        <position position="110"/>
    </location>
    <ligand>
        <name>S-adenosyl-L-methionine</name>
        <dbReference type="ChEBI" id="CHEBI:59789"/>
    </ligand>
</feature>
<dbReference type="GO" id="GO:0005829">
    <property type="term" value="C:cytosol"/>
    <property type="evidence" value="ECO:0007669"/>
    <property type="project" value="TreeGrafter"/>
</dbReference>
<dbReference type="EMBL" id="LCAE01000046">
    <property type="protein sequence ID" value="KKR84423.1"/>
    <property type="molecule type" value="Genomic_DNA"/>
</dbReference>
<dbReference type="InterPro" id="IPR016009">
    <property type="entry name" value="tRNA_MeTrfase_TRMD/TRM10"/>
</dbReference>
<dbReference type="Gene3D" id="3.40.1280.10">
    <property type="match status" value="1"/>
</dbReference>
<comment type="subunit">
    <text evidence="4 15">Homodimer.</text>
</comment>
<proteinExistence type="inferred from homology"/>
<evidence type="ECO:0000256" key="10">
    <source>
        <dbReference type="ARBA" id="ARBA00022691"/>
    </source>
</evidence>
<evidence type="ECO:0000256" key="3">
    <source>
        <dbReference type="ARBA" id="ARBA00007630"/>
    </source>
</evidence>
<dbReference type="SUPFAM" id="SSF75217">
    <property type="entry name" value="alpha/beta knot"/>
    <property type="match status" value="1"/>
</dbReference>
<keyword evidence="10 15" id="KW-0949">S-adenosyl-L-methionine</keyword>
<feature type="domain" description="tRNA methyltransferase TRMD/TRM10-type" evidence="16">
    <location>
        <begin position="1"/>
        <end position="192"/>
    </location>
</feature>
<comment type="subcellular location">
    <subcellularLocation>
        <location evidence="2 15">Cytoplasm</location>
    </subcellularLocation>
</comment>
<evidence type="ECO:0000313" key="17">
    <source>
        <dbReference type="EMBL" id="KKR84423.1"/>
    </source>
</evidence>
<gene>
    <name evidence="15" type="primary">trmD</name>
    <name evidence="17" type="ORF">UU32_C0046G0013</name>
</gene>
<evidence type="ECO:0000256" key="12">
    <source>
        <dbReference type="ARBA" id="ARBA00029736"/>
    </source>
</evidence>
<evidence type="ECO:0000256" key="11">
    <source>
        <dbReference type="ARBA" id="ARBA00022694"/>
    </source>
</evidence>
<keyword evidence="9 15" id="KW-0808">Transferase</keyword>
<dbReference type="Proteomes" id="UP000033858">
    <property type="component" value="Unassembled WGS sequence"/>
</dbReference>
<reference evidence="17 18" key="1">
    <citation type="journal article" date="2015" name="Nature">
        <title>rRNA introns, odd ribosomes, and small enigmatic genomes across a large radiation of phyla.</title>
        <authorList>
            <person name="Brown C.T."/>
            <person name="Hug L.A."/>
            <person name="Thomas B.C."/>
            <person name="Sharon I."/>
            <person name="Castelle C.J."/>
            <person name="Singh A."/>
            <person name="Wilkins M.J."/>
            <person name="Williams K.H."/>
            <person name="Banfield J.F."/>
        </authorList>
    </citation>
    <scope>NUCLEOTIDE SEQUENCE [LARGE SCALE GENOMIC DNA]</scope>
</reference>
<protein>
    <recommendedName>
        <fullName evidence="6 15">tRNA (guanine-N(1)-)-methyltransferase</fullName>
        <ecNumber evidence="5 15">2.1.1.228</ecNumber>
    </recommendedName>
    <alternativeName>
        <fullName evidence="12 15">M1G-methyltransferase</fullName>
    </alternativeName>
    <alternativeName>
        <fullName evidence="13 15">tRNA [GM37] methyltransferase</fullName>
    </alternativeName>
</protein>
<dbReference type="AlphaFoldDB" id="A0A0G0U5Q7"/>
<dbReference type="PANTHER" id="PTHR46417:SF1">
    <property type="entry name" value="TRNA (GUANINE-N(1)-)-METHYLTRANSFERASE"/>
    <property type="match status" value="1"/>
</dbReference>
<dbReference type="HAMAP" id="MF_00605">
    <property type="entry name" value="TrmD"/>
    <property type="match status" value="1"/>
</dbReference>
<keyword evidence="7 15" id="KW-0963">Cytoplasm</keyword>
<dbReference type="PANTHER" id="PTHR46417">
    <property type="entry name" value="TRNA (GUANINE-N(1)-)-METHYLTRANSFERASE"/>
    <property type="match status" value="1"/>
</dbReference>
<dbReference type="GO" id="GO:0002939">
    <property type="term" value="P:tRNA N1-guanine methylation"/>
    <property type="evidence" value="ECO:0007669"/>
    <property type="project" value="TreeGrafter"/>
</dbReference>
<dbReference type="InterPro" id="IPR029028">
    <property type="entry name" value="Alpha/beta_knot_MTases"/>
</dbReference>
<evidence type="ECO:0000256" key="14">
    <source>
        <dbReference type="ARBA" id="ARBA00047783"/>
    </source>
</evidence>
<organism evidence="17 18">
    <name type="scientific">Candidatus Woesebacteria bacterium GW2011_GWB1_41_10</name>
    <dbReference type="NCBI Taxonomy" id="1618577"/>
    <lineage>
        <taxon>Bacteria</taxon>
        <taxon>Candidatus Woeseibacteriota</taxon>
    </lineage>
</organism>
<dbReference type="Pfam" id="PF01746">
    <property type="entry name" value="tRNA_m1G_MT"/>
    <property type="match status" value="1"/>
</dbReference>
<evidence type="ECO:0000256" key="2">
    <source>
        <dbReference type="ARBA" id="ARBA00004496"/>
    </source>
</evidence>
<keyword evidence="11 15" id="KW-0819">tRNA processing</keyword>
<dbReference type="NCBIfam" id="NF000648">
    <property type="entry name" value="PRK00026.1"/>
    <property type="match status" value="1"/>
</dbReference>
<dbReference type="EC" id="2.1.1.228" evidence="5 15"/>
<comment type="catalytic activity">
    <reaction evidence="14 15">
        <text>guanosine(37) in tRNA + S-adenosyl-L-methionine = N(1)-methylguanosine(37) in tRNA + S-adenosyl-L-homocysteine + H(+)</text>
        <dbReference type="Rhea" id="RHEA:36899"/>
        <dbReference type="Rhea" id="RHEA-COMP:10145"/>
        <dbReference type="Rhea" id="RHEA-COMP:10147"/>
        <dbReference type="ChEBI" id="CHEBI:15378"/>
        <dbReference type="ChEBI" id="CHEBI:57856"/>
        <dbReference type="ChEBI" id="CHEBI:59789"/>
        <dbReference type="ChEBI" id="CHEBI:73542"/>
        <dbReference type="ChEBI" id="CHEBI:74269"/>
        <dbReference type="EC" id="2.1.1.228"/>
    </reaction>
</comment>
<name>A0A0G0U5Q7_9BACT</name>
<evidence type="ECO:0000256" key="4">
    <source>
        <dbReference type="ARBA" id="ARBA00011738"/>
    </source>
</evidence>
<comment type="function">
    <text evidence="1 15">Specifically methylates guanosine-37 in various tRNAs.</text>
</comment>
<comment type="caution">
    <text evidence="17">The sequence shown here is derived from an EMBL/GenBank/DDBJ whole genome shotgun (WGS) entry which is preliminary data.</text>
</comment>
<dbReference type="Gene3D" id="1.10.1270.20">
    <property type="entry name" value="tRNA(m1g37)methyltransferase, domain 2"/>
    <property type="match status" value="1"/>
</dbReference>
<keyword evidence="8 15" id="KW-0489">Methyltransferase</keyword>
<dbReference type="GO" id="GO:0052906">
    <property type="term" value="F:tRNA (guanine(37)-N1)-methyltransferase activity"/>
    <property type="evidence" value="ECO:0007669"/>
    <property type="project" value="UniProtKB-UniRule"/>
</dbReference>
<dbReference type="InterPro" id="IPR029026">
    <property type="entry name" value="tRNA_m1G_MTases_N"/>
</dbReference>
<evidence type="ECO:0000256" key="15">
    <source>
        <dbReference type="HAMAP-Rule" id="MF_00605"/>
    </source>
</evidence>
<evidence type="ECO:0000256" key="13">
    <source>
        <dbReference type="ARBA" id="ARBA00033392"/>
    </source>
</evidence>
<sequence length="193" mass="21965">MKIDILTLFPKMFEGPFAESILQRAQDKNLVEIKIHDLRAWGLTGRRTVDDRPYGGGVGMLLRVDVIDKAISKVKGQKSKVVLLDASGERYTQAKAKEFSKLEHLILIAGHYEGVDHRVTGGEIPAMVITDSIVRLIPRVLSKKEATKIESFSEPGKVEFPQYTRPEEYKKWKVPEVLLSGNHKEIEKWRKNK</sequence>
<comment type="caution">
    <text evidence="15">Lacks conserved residue(s) required for the propagation of feature annotation.</text>
</comment>
<dbReference type="InterPro" id="IPR002649">
    <property type="entry name" value="tRNA_m1G_MeTrfase_TrmD"/>
</dbReference>
<evidence type="ECO:0000256" key="5">
    <source>
        <dbReference type="ARBA" id="ARBA00012807"/>
    </source>
</evidence>
<evidence type="ECO:0000256" key="9">
    <source>
        <dbReference type="ARBA" id="ARBA00022679"/>
    </source>
</evidence>
<comment type="similarity">
    <text evidence="3 15">Belongs to the RNA methyltransferase TrmD family.</text>
</comment>
<dbReference type="InterPro" id="IPR023148">
    <property type="entry name" value="tRNA_m1G_MeTrfase_C_sf"/>
</dbReference>
<evidence type="ECO:0000256" key="6">
    <source>
        <dbReference type="ARBA" id="ARBA00014679"/>
    </source>
</evidence>
<evidence type="ECO:0000259" key="16">
    <source>
        <dbReference type="Pfam" id="PF01746"/>
    </source>
</evidence>
<evidence type="ECO:0000256" key="8">
    <source>
        <dbReference type="ARBA" id="ARBA00022603"/>
    </source>
</evidence>
<evidence type="ECO:0000256" key="7">
    <source>
        <dbReference type="ARBA" id="ARBA00022490"/>
    </source>
</evidence>